<dbReference type="Gene3D" id="3.30.230.10">
    <property type="match status" value="1"/>
</dbReference>
<name>A0A1B0ZPY0_9RHOB</name>
<organism evidence="4 5">
    <name type="scientific">Phaeobacter gallaeciensis</name>
    <dbReference type="NCBI Taxonomy" id="60890"/>
    <lineage>
        <taxon>Bacteria</taxon>
        <taxon>Pseudomonadati</taxon>
        <taxon>Pseudomonadota</taxon>
        <taxon>Alphaproteobacteria</taxon>
        <taxon>Rhodobacterales</taxon>
        <taxon>Roseobacteraceae</taxon>
        <taxon>Phaeobacter</taxon>
    </lineage>
</organism>
<comment type="similarity">
    <text evidence="2">Belongs to the peptidase S16 family.</text>
</comment>
<accession>A0A1B0ZPY0</accession>
<dbReference type="AlphaFoldDB" id="A0A1B0ZPY0"/>
<dbReference type="InterPro" id="IPR027417">
    <property type="entry name" value="P-loop_NTPase"/>
</dbReference>
<keyword evidence="2" id="KW-0378">Hydrolase</keyword>
<dbReference type="GO" id="GO:0004176">
    <property type="term" value="F:ATP-dependent peptidase activity"/>
    <property type="evidence" value="ECO:0007669"/>
    <property type="project" value="UniProtKB-UniRule"/>
</dbReference>
<keyword evidence="2" id="KW-0720">Serine protease</keyword>
<dbReference type="InterPro" id="IPR008269">
    <property type="entry name" value="Lon_proteolytic"/>
</dbReference>
<dbReference type="PATRIC" id="fig|60890.4.peg.1285"/>
<dbReference type="EC" id="3.4.21.53" evidence="2"/>
<dbReference type="PANTHER" id="PTHR10046">
    <property type="entry name" value="ATP DEPENDENT LON PROTEASE FAMILY MEMBER"/>
    <property type="match status" value="1"/>
</dbReference>
<keyword evidence="1 2" id="KW-0645">Protease</keyword>
<feature type="domain" description="Lon proteolytic" evidence="3">
    <location>
        <begin position="568"/>
        <end position="763"/>
    </location>
</feature>
<evidence type="ECO:0000313" key="4">
    <source>
        <dbReference type="EMBL" id="ANP36226.1"/>
    </source>
</evidence>
<dbReference type="InterPro" id="IPR020568">
    <property type="entry name" value="Ribosomal_Su5_D2-typ_SF"/>
</dbReference>
<sequence length="811" mass="89008">MSDTALSPDELRRVCDPTEFEFATTADLEPLEGPLGQGRGMEAIRLSAQMKHRRFNLYVQGPRGSGRKSAVLRVLEEEAASRPIPKDWVYVQNFEDADQPNAICLPRGQGVRLRNAMARLLEELANHIPALLVSEDYQNKRMALEQDYNARREEAFDALRQKAEARNVAILSTPMGFSLAAKRDDEIVKPEVIEKLPEEERIQIRDAVAEIQSELEDFLLDQPELEREQRDALTRLNAEMARIAVDAAVDRACRGFVEIDELGPYFTALRDDLVAHADLFLSLDLGRSKAPFPAGLAALREDPQFHRYHVNVVVTHEGDADRAPVVEESLPTLANLTGQIDYMAMQGVLVTDFTQIKPGALHRANGGFLVLDARRVLAEPLAWDALKRCLETEAVHVITPGERLGLISTTTMKPEPIPLDVRVVLVGDRMLHMLLAEYDPDFDKFFRVTADFGPDMVRDADSIALFARRLAALVEEEALRPVTADGVAALIDAASRASADQEKLSLRIETLWDILREGNHYARQEGAEAISAKHVNGAITAAEERRGLIRDRMREMIAREQILISTRGSEIGQINGLTVSALGEESFGAPVRITARVRVGSGRVVDIEREAKLGGPIHSKAVLILSGYLAARYVPDAPLSLWASLVFEQSYGGVEGDSASLAELCALMSALAEVPISQSFAVTGSVNQMGDVQPIGGVNEKIEGFFEVCRTEGLTGRQGVLIPRSNVENLMLKPEVVEAVRAGQFQIHAVSHVDEAIEQLTGLPAGLRDLHGAFEDGSVNANIEVKLLDFAQTRAAMGGSYEAPNSPDPED</sequence>
<dbReference type="Gene3D" id="3.40.50.300">
    <property type="entry name" value="P-loop containing nucleotide triphosphate hydrolases"/>
    <property type="match status" value="2"/>
</dbReference>
<dbReference type="GO" id="GO:0004252">
    <property type="term" value="F:serine-type endopeptidase activity"/>
    <property type="evidence" value="ECO:0007669"/>
    <property type="project" value="UniProtKB-UniRule"/>
</dbReference>
<dbReference type="InterPro" id="IPR046844">
    <property type="entry name" value="Lon-like_helical"/>
</dbReference>
<dbReference type="SUPFAM" id="SSF52540">
    <property type="entry name" value="P-loop containing nucleoside triphosphate hydrolases"/>
    <property type="match status" value="1"/>
</dbReference>
<dbReference type="PRINTS" id="PR00830">
    <property type="entry name" value="ENDOLAPTASE"/>
</dbReference>
<evidence type="ECO:0000256" key="2">
    <source>
        <dbReference type="PROSITE-ProRule" id="PRU01122"/>
    </source>
</evidence>
<evidence type="ECO:0000259" key="3">
    <source>
        <dbReference type="PROSITE" id="PS51786"/>
    </source>
</evidence>
<reference evidence="4 5" key="1">
    <citation type="submission" date="2016-04" db="EMBL/GenBank/DDBJ databases">
        <authorList>
            <person name="Evans L.H."/>
            <person name="Alamgir A."/>
            <person name="Owens N."/>
            <person name="Weber N.D."/>
            <person name="Virtaneva K."/>
            <person name="Barbian K."/>
            <person name="Babar A."/>
            <person name="Rosenke K."/>
        </authorList>
    </citation>
    <scope>NUCLEOTIDE SEQUENCE [LARGE SCALE GENOMIC DNA]</scope>
    <source>
        <strain evidence="4 5">JL2886</strain>
    </source>
</reference>
<dbReference type="SUPFAM" id="SSF54211">
    <property type="entry name" value="Ribosomal protein S5 domain 2-like"/>
    <property type="match status" value="1"/>
</dbReference>
<dbReference type="GO" id="GO:0005524">
    <property type="term" value="F:ATP binding"/>
    <property type="evidence" value="ECO:0007669"/>
    <property type="project" value="InterPro"/>
</dbReference>
<dbReference type="InterPro" id="IPR041699">
    <property type="entry name" value="AAA_32"/>
</dbReference>
<dbReference type="OrthoDB" id="9758568at2"/>
<dbReference type="Pfam" id="PF20437">
    <property type="entry name" value="LonC_helical"/>
    <property type="match status" value="1"/>
</dbReference>
<dbReference type="Gene3D" id="1.10.8.60">
    <property type="match status" value="1"/>
</dbReference>
<protein>
    <recommendedName>
        <fullName evidence="2">endopeptidase La</fullName>
        <ecNumber evidence="2">3.4.21.53</ecNumber>
    </recommendedName>
</protein>
<dbReference type="InterPro" id="IPR027065">
    <property type="entry name" value="Lon_Prtase"/>
</dbReference>
<dbReference type="Pfam" id="PF13654">
    <property type="entry name" value="AAA_32"/>
    <property type="match status" value="1"/>
</dbReference>
<comment type="catalytic activity">
    <reaction evidence="2">
        <text>Hydrolysis of proteins in presence of ATP.</text>
        <dbReference type="EC" id="3.4.21.53"/>
    </reaction>
</comment>
<dbReference type="PROSITE" id="PS51786">
    <property type="entry name" value="LON_PROTEOLYTIC"/>
    <property type="match status" value="1"/>
</dbReference>
<keyword evidence="5" id="KW-1185">Reference proteome</keyword>
<dbReference type="RefSeq" id="WP_065271233.1">
    <property type="nucleotide sequence ID" value="NZ_CP015124.1"/>
</dbReference>
<feature type="active site" evidence="2">
    <location>
        <position position="658"/>
    </location>
</feature>
<feature type="active site" evidence="2">
    <location>
        <position position="701"/>
    </location>
</feature>
<proteinExistence type="inferred from homology"/>
<dbReference type="GO" id="GO:0006508">
    <property type="term" value="P:proteolysis"/>
    <property type="evidence" value="ECO:0007669"/>
    <property type="project" value="UniProtKB-KW"/>
</dbReference>
<dbReference type="InterPro" id="IPR014721">
    <property type="entry name" value="Ribsml_uS5_D2-typ_fold_subgr"/>
</dbReference>
<dbReference type="GO" id="GO:0030163">
    <property type="term" value="P:protein catabolic process"/>
    <property type="evidence" value="ECO:0007669"/>
    <property type="project" value="InterPro"/>
</dbReference>
<evidence type="ECO:0000256" key="1">
    <source>
        <dbReference type="ARBA" id="ARBA00022670"/>
    </source>
</evidence>
<dbReference type="Pfam" id="PF05362">
    <property type="entry name" value="Lon_C"/>
    <property type="match status" value="1"/>
</dbReference>
<gene>
    <name evidence="4" type="ORF">JL2886_01308</name>
</gene>
<dbReference type="InterPro" id="IPR046843">
    <property type="entry name" value="LonB_AAA-LID"/>
</dbReference>
<dbReference type="Pfam" id="PF20436">
    <property type="entry name" value="LonB_AAA-LID"/>
    <property type="match status" value="1"/>
</dbReference>
<dbReference type="EMBL" id="CP015124">
    <property type="protein sequence ID" value="ANP36226.1"/>
    <property type="molecule type" value="Genomic_DNA"/>
</dbReference>
<evidence type="ECO:0000313" key="5">
    <source>
        <dbReference type="Proteomes" id="UP000092565"/>
    </source>
</evidence>
<dbReference type="Proteomes" id="UP000092565">
    <property type="component" value="Chromosome"/>
</dbReference>